<dbReference type="Proteomes" id="UP001336020">
    <property type="component" value="Unassembled WGS sequence"/>
</dbReference>
<keyword evidence="1" id="KW-0812">Transmembrane</keyword>
<feature type="transmembrane region" description="Helical" evidence="1">
    <location>
        <begin position="25"/>
        <end position="46"/>
    </location>
</feature>
<keyword evidence="1" id="KW-1133">Transmembrane helix</keyword>
<name>A0ABU7LL50_9NOCA</name>
<dbReference type="RefSeq" id="WP_317551175.1">
    <property type="nucleotide sequence ID" value="NZ_JAUTXY010000034.1"/>
</dbReference>
<reference evidence="2 3" key="1">
    <citation type="submission" date="2023-07" db="EMBL/GenBank/DDBJ databases">
        <authorList>
            <person name="Girao M."/>
            <person name="Carvalho M.F."/>
        </authorList>
    </citation>
    <scope>NUCLEOTIDE SEQUENCE [LARGE SCALE GENOMIC DNA]</scope>
    <source>
        <strain evidence="2 3">YIM65754</strain>
    </source>
</reference>
<evidence type="ECO:0008006" key="4">
    <source>
        <dbReference type="Google" id="ProtNLM"/>
    </source>
</evidence>
<dbReference type="EMBL" id="JAUTXY010000034">
    <property type="protein sequence ID" value="MEE2062298.1"/>
    <property type="molecule type" value="Genomic_DNA"/>
</dbReference>
<keyword evidence="1" id="KW-0472">Membrane</keyword>
<proteinExistence type="predicted"/>
<gene>
    <name evidence="2" type="ORF">Q7514_32740</name>
</gene>
<sequence>MKGQGYSRVEEGSAQLPEERQFKRVLIGVSVAVVLFALAFLVLTLVKSSRSPQDITSNWFVAWGTWAGGLGTAAAFLIAAFSISVASAHARLDRRQATEIREDKDMAQARLLIIYKVEDEHSIPSLATYRIENRSRDFFFDVTVPYVDSPYGSDASIECRTADLVAQDNRLGEFIPTAEQLTPYRDHTDHEAWFTLVTVHTSDARGIRFAVEYTDAGGRRWRQELGGEITRVHTLKAVPIRPPDRFQPPQQIRRLSDVELRRFGSGFSKGLEPLESDEEFLEVIEASNVECWKRIGRIEDIVVEADDAGDRTAGLHVSVTFSPKAPPLWGDHFRGKLAESGLCYAGGDSQYTQTDRFRCPPQVDTAGLGYLIDAAIKYANDRFEENELAAARRALDARRNRTRPSS</sequence>
<keyword evidence="3" id="KW-1185">Reference proteome</keyword>
<feature type="transmembrane region" description="Helical" evidence="1">
    <location>
        <begin position="66"/>
        <end position="86"/>
    </location>
</feature>
<evidence type="ECO:0000313" key="3">
    <source>
        <dbReference type="Proteomes" id="UP001336020"/>
    </source>
</evidence>
<evidence type="ECO:0000313" key="2">
    <source>
        <dbReference type="EMBL" id="MEE2062298.1"/>
    </source>
</evidence>
<organism evidence="2 3">
    <name type="scientific">Rhodococcus artemisiae</name>
    <dbReference type="NCBI Taxonomy" id="714159"/>
    <lineage>
        <taxon>Bacteria</taxon>
        <taxon>Bacillati</taxon>
        <taxon>Actinomycetota</taxon>
        <taxon>Actinomycetes</taxon>
        <taxon>Mycobacteriales</taxon>
        <taxon>Nocardiaceae</taxon>
        <taxon>Rhodococcus</taxon>
    </lineage>
</organism>
<protein>
    <recommendedName>
        <fullName evidence="4">DUF1499 domain-containing protein</fullName>
    </recommendedName>
</protein>
<accession>A0ABU7LL50</accession>
<comment type="caution">
    <text evidence="2">The sequence shown here is derived from an EMBL/GenBank/DDBJ whole genome shotgun (WGS) entry which is preliminary data.</text>
</comment>
<evidence type="ECO:0000256" key="1">
    <source>
        <dbReference type="SAM" id="Phobius"/>
    </source>
</evidence>